<dbReference type="RefSeq" id="WP_368007733.1">
    <property type="nucleotide sequence ID" value="NZ_JAMXFF010000028.1"/>
</dbReference>
<dbReference type="GO" id="GO:0016740">
    <property type="term" value="F:transferase activity"/>
    <property type="evidence" value="ECO:0007669"/>
    <property type="project" value="UniProtKB-KW"/>
</dbReference>
<name>A0ABT2MTY1_9CYAN</name>
<comment type="caution">
    <text evidence="2">The sequence shown here is derived from an EMBL/GenBank/DDBJ whole genome shotgun (WGS) entry which is preliminary data.</text>
</comment>
<sequence>MKLYYCKYPEGRQNFGDALNVWLWEQLLDGILDDDPSSVFVGIGTLLNNALASRTSKAKQRIIFSSGAGYEKQALSLDESYHIYCLRGPISAQLLGVDPGLAITDGALLLRKLIDLNPLPKKYKFSYMPHYDFAGDGWQNACEQQGFGYISPAWDRAKVITSIRETEVLISEAMHGAIVADALRVPWIAAKTHPAILELKWQDWCASVGLEYRPQTLGYLYHPRSSQGGWATGYASASVVDWVVSPAKQVRDWWRQRKAAEELSELAKTATPCLSSDLCLQRLTTRLEEALERFKQDYRQGKFQG</sequence>
<evidence type="ECO:0000313" key="2">
    <source>
        <dbReference type="EMBL" id="MCT7968198.1"/>
    </source>
</evidence>
<organism evidence="2 3">
    <name type="scientific">Laspinema palackyanum D2a</name>
    <dbReference type="NCBI Taxonomy" id="2953684"/>
    <lineage>
        <taxon>Bacteria</taxon>
        <taxon>Bacillati</taxon>
        <taxon>Cyanobacteriota</taxon>
        <taxon>Cyanophyceae</taxon>
        <taxon>Oscillatoriophycideae</taxon>
        <taxon>Oscillatoriales</taxon>
        <taxon>Laspinemataceae</taxon>
        <taxon>Laspinema</taxon>
        <taxon>Laspinema palackyanum</taxon>
    </lineage>
</organism>
<evidence type="ECO:0000259" key="1">
    <source>
        <dbReference type="Pfam" id="PF04230"/>
    </source>
</evidence>
<protein>
    <submittedName>
        <fullName evidence="2">Polysaccharide pyruvyl transferase family protein</fullName>
    </submittedName>
</protein>
<gene>
    <name evidence="2" type="ORF">NG799_17940</name>
</gene>
<accession>A0ABT2MTY1</accession>
<dbReference type="InterPro" id="IPR007345">
    <property type="entry name" value="Polysacch_pyruvyl_Trfase"/>
</dbReference>
<feature type="domain" description="Polysaccharide pyruvyl transferase" evidence="1">
    <location>
        <begin position="39"/>
        <end position="189"/>
    </location>
</feature>
<proteinExistence type="predicted"/>
<reference evidence="2 3" key="1">
    <citation type="journal article" date="2022" name="Front. Microbiol.">
        <title>High genomic differentiation and limited gene flow indicate recent cryptic speciation within the genus Laspinema (cyanobacteria).</title>
        <authorList>
            <person name="Stanojkovic A."/>
            <person name="Skoupy S."/>
            <person name="Skaloud P."/>
            <person name="Dvorak P."/>
        </authorList>
    </citation>
    <scope>NUCLEOTIDE SEQUENCE [LARGE SCALE GENOMIC DNA]</scope>
    <source>
        <strain evidence="2 3">D2a</strain>
    </source>
</reference>
<dbReference type="Proteomes" id="UP001525890">
    <property type="component" value="Unassembled WGS sequence"/>
</dbReference>
<dbReference type="Pfam" id="PF04230">
    <property type="entry name" value="PS_pyruv_trans"/>
    <property type="match status" value="1"/>
</dbReference>
<evidence type="ECO:0000313" key="3">
    <source>
        <dbReference type="Proteomes" id="UP001525890"/>
    </source>
</evidence>
<keyword evidence="3" id="KW-1185">Reference proteome</keyword>
<dbReference type="EMBL" id="JAMXFF010000028">
    <property type="protein sequence ID" value="MCT7968198.1"/>
    <property type="molecule type" value="Genomic_DNA"/>
</dbReference>
<keyword evidence="2" id="KW-0808">Transferase</keyword>